<evidence type="ECO:0008006" key="4">
    <source>
        <dbReference type="Google" id="ProtNLM"/>
    </source>
</evidence>
<dbReference type="PANTHER" id="PTHR40267">
    <property type="entry name" value="BLR3294 PROTEIN"/>
    <property type="match status" value="1"/>
</dbReference>
<dbReference type="Proteomes" id="UP000504636">
    <property type="component" value="Unplaced"/>
</dbReference>
<sequence>MSRNTSPRGHFAVILPSTNTVVEAEYQWMLVPGVSWHSSRIYIPNPKLDSDEAFESFSKDLKVTIADAVKSVMTCKPDYMVMGMSSETFWGGKTGATSFEAWMRELSGLDVTTGAASCNAALDVFGAKRIGVITPYQPVGDEQVRNYFTEMDYIVKSVYGLKCDSATSIAETTPEQIKAAFRAVDGPDVDVLVQAGTNLPAALVAAEMEIELGKSIVPVNTATVWHAYRTHGIMDQITGFGSLLEKH</sequence>
<reference evidence="3" key="3">
    <citation type="submission" date="2025-04" db="UniProtKB">
        <authorList>
            <consortium name="RefSeq"/>
        </authorList>
    </citation>
    <scope>IDENTIFICATION</scope>
    <source>
        <strain evidence="3">CBS 304.34</strain>
    </source>
</reference>
<reference evidence="3" key="2">
    <citation type="submission" date="2020-04" db="EMBL/GenBank/DDBJ databases">
        <authorList>
            <consortium name="NCBI Genome Project"/>
        </authorList>
    </citation>
    <scope>NUCLEOTIDE SEQUENCE</scope>
    <source>
        <strain evidence="3">CBS 304.34</strain>
    </source>
</reference>
<dbReference type="GeneID" id="54460274"/>
<keyword evidence="2" id="KW-1185">Reference proteome</keyword>
<dbReference type="EMBL" id="MU003696">
    <property type="protein sequence ID" value="KAF2813105.1"/>
    <property type="molecule type" value="Genomic_DNA"/>
</dbReference>
<reference evidence="1 3" key="1">
    <citation type="journal article" date="2020" name="Stud. Mycol.">
        <title>101 Dothideomycetes genomes: a test case for predicting lifestyles and emergence of pathogens.</title>
        <authorList>
            <person name="Haridas S."/>
            <person name="Albert R."/>
            <person name="Binder M."/>
            <person name="Bloem J."/>
            <person name="Labutti K."/>
            <person name="Salamov A."/>
            <person name="Andreopoulos B."/>
            <person name="Baker S."/>
            <person name="Barry K."/>
            <person name="Bills G."/>
            <person name="Bluhm B."/>
            <person name="Cannon C."/>
            <person name="Castanera R."/>
            <person name="Culley D."/>
            <person name="Daum C."/>
            <person name="Ezra D."/>
            <person name="Gonzalez J."/>
            <person name="Henrissat B."/>
            <person name="Kuo A."/>
            <person name="Liang C."/>
            <person name="Lipzen A."/>
            <person name="Lutzoni F."/>
            <person name="Magnuson J."/>
            <person name="Mondo S."/>
            <person name="Nolan M."/>
            <person name="Ohm R."/>
            <person name="Pangilinan J."/>
            <person name="Park H.-J."/>
            <person name="Ramirez L."/>
            <person name="Alfaro M."/>
            <person name="Sun H."/>
            <person name="Tritt A."/>
            <person name="Yoshinaga Y."/>
            <person name="Zwiers L.-H."/>
            <person name="Turgeon B."/>
            <person name="Goodwin S."/>
            <person name="Spatafora J."/>
            <person name="Crous P."/>
            <person name="Grigoriev I."/>
        </authorList>
    </citation>
    <scope>NUCLEOTIDE SEQUENCE</scope>
    <source>
        <strain evidence="1 3">CBS 304.34</strain>
    </source>
</reference>
<dbReference type="PANTHER" id="PTHR40267:SF1">
    <property type="entry name" value="BLR3294 PROTEIN"/>
    <property type="match status" value="1"/>
</dbReference>
<evidence type="ECO:0000313" key="3">
    <source>
        <dbReference type="RefSeq" id="XP_033580069.1"/>
    </source>
</evidence>
<dbReference type="InterPro" id="IPR026286">
    <property type="entry name" value="MaiA/AMDase"/>
</dbReference>
<gene>
    <name evidence="1 3" type="ORF">BDZ99DRAFT_460404</name>
</gene>
<protein>
    <recommendedName>
        <fullName evidence="4">Asp/Glu racemase</fullName>
    </recommendedName>
</protein>
<dbReference type="PIRSF" id="PIRSF015736">
    <property type="entry name" value="MI"/>
    <property type="match status" value="1"/>
</dbReference>
<dbReference type="RefSeq" id="XP_033580069.1">
    <property type="nucleotide sequence ID" value="XM_033719381.1"/>
</dbReference>
<proteinExistence type="predicted"/>
<dbReference type="InterPro" id="IPR053714">
    <property type="entry name" value="Iso_Racemase_Enz_sf"/>
</dbReference>
<evidence type="ECO:0000313" key="2">
    <source>
        <dbReference type="Proteomes" id="UP000504636"/>
    </source>
</evidence>
<name>A0A6A6YYV0_9PEZI</name>
<dbReference type="Pfam" id="PF17645">
    <property type="entry name" value="Amdase"/>
    <property type="match status" value="1"/>
</dbReference>
<dbReference type="AlphaFoldDB" id="A0A6A6YYV0"/>
<dbReference type="Gene3D" id="3.40.50.12500">
    <property type="match status" value="1"/>
</dbReference>
<accession>A0A6A6YYV0</accession>
<evidence type="ECO:0000313" key="1">
    <source>
        <dbReference type="EMBL" id="KAF2813105.1"/>
    </source>
</evidence>
<organism evidence="1">
    <name type="scientific">Mytilinidion resinicola</name>
    <dbReference type="NCBI Taxonomy" id="574789"/>
    <lineage>
        <taxon>Eukaryota</taxon>
        <taxon>Fungi</taxon>
        <taxon>Dikarya</taxon>
        <taxon>Ascomycota</taxon>
        <taxon>Pezizomycotina</taxon>
        <taxon>Dothideomycetes</taxon>
        <taxon>Pleosporomycetidae</taxon>
        <taxon>Mytilinidiales</taxon>
        <taxon>Mytilinidiaceae</taxon>
        <taxon>Mytilinidion</taxon>
    </lineage>
</organism>
<dbReference type="OrthoDB" id="414270at2759"/>